<dbReference type="SMART" id="SM00331">
    <property type="entry name" value="PP2C_SIG"/>
    <property type="match status" value="1"/>
</dbReference>
<evidence type="ECO:0000259" key="2">
    <source>
        <dbReference type="SMART" id="SM00331"/>
    </source>
</evidence>
<name>A0A7W8N6T9_9BACT</name>
<evidence type="ECO:0000313" key="4">
    <source>
        <dbReference type="Proteomes" id="UP000569092"/>
    </source>
</evidence>
<dbReference type="InterPro" id="IPR036457">
    <property type="entry name" value="PPM-type-like_dom_sf"/>
</dbReference>
<dbReference type="Pfam" id="PF07228">
    <property type="entry name" value="SpoIIE"/>
    <property type="match status" value="1"/>
</dbReference>
<proteinExistence type="predicted"/>
<gene>
    <name evidence="3" type="ORF">HDF10_003326</name>
</gene>
<dbReference type="PANTHER" id="PTHR43156">
    <property type="entry name" value="STAGE II SPORULATION PROTEIN E-RELATED"/>
    <property type="match status" value="1"/>
</dbReference>
<sequence>MKSSQPDLAATDRSPRRMELPGLQGVDLHAEYHSVRTGGDFFDAVDLGTHVIFLLTDIAGTKEATQPIAAEVQKIFRGSAAELLGPAGTNVMDATAQLAQAVNHELIRAAKGVRFAPTFLGCYDLALGILAYVNAGGLTAVFHDPEGARILTSASVPLGLFTHLTHEPSMQAFEPGAKLLLVTKGVMETRHGRTHFGVERLIPLMQDAAPGFATQSATELCRAALKAAEEFKQVPWYSRLNPFGHGQEDEDLTALALVRHGRDSVV</sequence>
<accession>A0A7W8N6T9</accession>
<dbReference type="Proteomes" id="UP000569092">
    <property type="component" value="Unassembled WGS sequence"/>
</dbReference>
<evidence type="ECO:0000313" key="3">
    <source>
        <dbReference type="EMBL" id="MBB5345335.1"/>
    </source>
</evidence>
<dbReference type="EMBL" id="JACHDZ010000005">
    <property type="protein sequence ID" value="MBB5345335.1"/>
    <property type="molecule type" value="Genomic_DNA"/>
</dbReference>
<dbReference type="InterPro" id="IPR001932">
    <property type="entry name" value="PPM-type_phosphatase-like_dom"/>
</dbReference>
<dbReference type="AlphaFoldDB" id="A0A7W8N6T9"/>
<dbReference type="InterPro" id="IPR052016">
    <property type="entry name" value="Bact_Sigma-Reg"/>
</dbReference>
<dbReference type="Gene3D" id="3.60.40.10">
    <property type="entry name" value="PPM-type phosphatase domain"/>
    <property type="match status" value="1"/>
</dbReference>
<feature type="domain" description="PPM-type phosphatase" evidence="2">
    <location>
        <begin position="23"/>
        <end position="259"/>
    </location>
</feature>
<comment type="caution">
    <text evidence="3">The sequence shown here is derived from an EMBL/GenBank/DDBJ whole genome shotgun (WGS) entry which is preliminary data.</text>
</comment>
<keyword evidence="1" id="KW-0378">Hydrolase</keyword>
<reference evidence="3 4" key="1">
    <citation type="submission" date="2020-08" db="EMBL/GenBank/DDBJ databases">
        <title>Genomic Encyclopedia of Type Strains, Phase IV (KMG-V): Genome sequencing to study the core and pangenomes of soil and plant-associated prokaryotes.</title>
        <authorList>
            <person name="Whitman W."/>
        </authorList>
    </citation>
    <scope>NUCLEOTIDE SEQUENCE [LARGE SCALE GENOMIC DNA]</scope>
    <source>
        <strain evidence="3 4">M8US30</strain>
    </source>
</reference>
<dbReference type="PANTHER" id="PTHR43156:SF2">
    <property type="entry name" value="STAGE II SPORULATION PROTEIN E"/>
    <property type="match status" value="1"/>
</dbReference>
<evidence type="ECO:0000256" key="1">
    <source>
        <dbReference type="ARBA" id="ARBA00022801"/>
    </source>
</evidence>
<dbReference type="GO" id="GO:0016791">
    <property type="term" value="F:phosphatase activity"/>
    <property type="evidence" value="ECO:0007669"/>
    <property type="project" value="TreeGrafter"/>
</dbReference>
<protein>
    <submittedName>
        <fullName evidence="3">Serine phosphatase RsbU (Regulator of sigma subunit)</fullName>
    </submittedName>
</protein>
<organism evidence="3 4">
    <name type="scientific">Tunturiibacter lichenicola</name>
    <dbReference type="NCBI Taxonomy" id="2051959"/>
    <lineage>
        <taxon>Bacteria</taxon>
        <taxon>Pseudomonadati</taxon>
        <taxon>Acidobacteriota</taxon>
        <taxon>Terriglobia</taxon>
        <taxon>Terriglobales</taxon>
        <taxon>Acidobacteriaceae</taxon>
        <taxon>Tunturiibacter</taxon>
    </lineage>
</organism>